<evidence type="ECO:0000313" key="2">
    <source>
        <dbReference type="EMBL" id="ABN63712.1"/>
    </source>
</evidence>
<keyword evidence="1" id="KW-1133">Transmembrane helix</keyword>
<dbReference type="OrthoDB" id="5324916at2"/>
<organism evidence="2 3">
    <name type="scientific">Shewanella baltica (strain OS155 / ATCC BAA-1091)</name>
    <dbReference type="NCBI Taxonomy" id="325240"/>
    <lineage>
        <taxon>Bacteria</taxon>
        <taxon>Pseudomonadati</taxon>
        <taxon>Pseudomonadota</taxon>
        <taxon>Gammaproteobacteria</taxon>
        <taxon>Alteromonadales</taxon>
        <taxon>Shewanellaceae</taxon>
        <taxon>Shewanella</taxon>
    </lineage>
</organism>
<dbReference type="STRING" id="325240.Sbal_4247"/>
<protein>
    <submittedName>
        <fullName evidence="2">Branched-chain amino acid transport</fullName>
    </submittedName>
</protein>
<evidence type="ECO:0000256" key="1">
    <source>
        <dbReference type="SAM" id="Phobius"/>
    </source>
</evidence>
<accession>A3DAE9</accession>
<sequence>MISDTHVLWVILTVSAVTMGLRLAPFILMAQLSDNQYFKYIGQRMPVGVMTLLVVYSFIHVDFTIEPYGVPQILSALLVLLVYWYRKNALASIGIGLAVHLTLVNFIF</sequence>
<dbReference type="Proteomes" id="UP000001557">
    <property type="component" value="Chromosome"/>
</dbReference>
<dbReference type="RefSeq" id="WP_006083719.1">
    <property type="nucleotide sequence ID" value="NC_009052.1"/>
</dbReference>
<dbReference type="PIRSF" id="PIRSF003203">
    <property type="entry name" value="AzlD"/>
    <property type="match status" value="1"/>
</dbReference>
<feature type="transmembrane region" description="Helical" evidence="1">
    <location>
        <begin position="89"/>
        <end position="107"/>
    </location>
</feature>
<feature type="transmembrane region" description="Helical" evidence="1">
    <location>
        <begin position="65"/>
        <end position="84"/>
    </location>
</feature>
<keyword evidence="1" id="KW-0812">Transmembrane</keyword>
<feature type="transmembrane region" description="Helical" evidence="1">
    <location>
        <begin position="6"/>
        <end position="29"/>
    </location>
</feature>
<dbReference type="AlphaFoldDB" id="A3DAE9"/>
<dbReference type="EMBL" id="CP000563">
    <property type="protein sequence ID" value="ABN63712.1"/>
    <property type="molecule type" value="Genomic_DNA"/>
</dbReference>
<reference evidence="2 3" key="1">
    <citation type="submission" date="2007-02" db="EMBL/GenBank/DDBJ databases">
        <title>Complete sequence of chromosome of Shewanella baltica OS155.</title>
        <authorList>
            <consortium name="US DOE Joint Genome Institute"/>
            <person name="Copeland A."/>
            <person name="Lucas S."/>
            <person name="Lapidus A."/>
            <person name="Barry K."/>
            <person name="Detter J.C."/>
            <person name="Glavina del Rio T."/>
            <person name="Hammon N."/>
            <person name="Israni S."/>
            <person name="Dalin E."/>
            <person name="Tice H."/>
            <person name="Pitluck S."/>
            <person name="Sims D.R."/>
            <person name="Brettin T."/>
            <person name="Bruce D."/>
            <person name="Han C."/>
            <person name="Tapia R."/>
            <person name="Brainard J."/>
            <person name="Schmutz J."/>
            <person name="Larimer F."/>
            <person name="Land M."/>
            <person name="Hauser L."/>
            <person name="Kyrpides N."/>
            <person name="Mikhailova N."/>
            <person name="Brettar I."/>
            <person name="Klappenbach J."/>
            <person name="Konstantinidis K."/>
            <person name="Rodrigues J."/>
            <person name="Tiedje J."/>
            <person name="Richardson P."/>
        </authorList>
    </citation>
    <scope>NUCLEOTIDE SEQUENCE [LARGE SCALE GENOMIC DNA]</scope>
    <source>
        <strain evidence="3">OS155 / ATCC BAA-1091</strain>
    </source>
</reference>
<dbReference type="HOGENOM" id="CLU_144816_0_1_6"/>
<evidence type="ECO:0000313" key="3">
    <source>
        <dbReference type="Proteomes" id="UP000001557"/>
    </source>
</evidence>
<name>A3DAE9_SHEB5</name>
<dbReference type="KEGG" id="sbl:Sbal_4247"/>
<feature type="transmembrane region" description="Helical" evidence="1">
    <location>
        <begin position="41"/>
        <end position="59"/>
    </location>
</feature>
<keyword evidence="1" id="KW-0472">Membrane</keyword>
<proteinExistence type="predicted"/>
<gene>
    <name evidence="2" type="ordered locus">Sbal_4247</name>
</gene>
<dbReference type="InterPro" id="IPR008407">
    <property type="entry name" value="Brnchd-chn_aa_trnsp_AzlD"/>
</dbReference>
<keyword evidence="3" id="KW-1185">Reference proteome</keyword>
<dbReference type="Pfam" id="PF05437">
    <property type="entry name" value="AzlD"/>
    <property type="match status" value="1"/>
</dbReference>